<dbReference type="Proteomes" id="UP000288805">
    <property type="component" value="Unassembled WGS sequence"/>
</dbReference>
<evidence type="ECO:0000313" key="2">
    <source>
        <dbReference type="EMBL" id="RVW92545.1"/>
    </source>
</evidence>
<dbReference type="AlphaFoldDB" id="A0A438I742"/>
<dbReference type="PANTHER" id="PTHR48475:SF1">
    <property type="entry name" value="RNASE H TYPE-1 DOMAIN-CONTAINING PROTEIN"/>
    <property type="match status" value="1"/>
</dbReference>
<keyword evidence="1" id="KW-0812">Transmembrane</keyword>
<dbReference type="EMBL" id="QGNW01000136">
    <property type="protein sequence ID" value="RVW92545.1"/>
    <property type="molecule type" value="Genomic_DNA"/>
</dbReference>
<name>A0A438I742_VITVI</name>
<protein>
    <recommendedName>
        <fullName evidence="4">Integrase catalytic domain-containing protein</fullName>
    </recommendedName>
</protein>
<dbReference type="Gene3D" id="3.30.420.10">
    <property type="entry name" value="Ribonuclease H-like superfamily/Ribonuclease H"/>
    <property type="match status" value="2"/>
</dbReference>
<evidence type="ECO:0000256" key="1">
    <source>
        <dbReference type="SAM" id="Phobius"/>
    </source>
</evidence>
<sequence length="398" mass="45107">MTSITGWRLYFDGATNQSGFGIGILLISPQGDHIPRSVRLAFSDHHRLTNNIVEYEACITGLETALDLALDSWRSTGIPTWPLLIETRSAPAYYCLIGEIEDQIEFHDCCQFVQRCQECQMHGDLIHVPPSELHALTSPWPFSVWGVDIIGKISPKFPVGKVDTLIQEYGIQHHRSSAYRSQTNGAVEAVNKNIKRILRKMVETLGIATLEASLDRVGAGPYVIRDLTREGAAWLTDLDGKSVHRASWGPTLVRFVFIDWIYEHCGHGVILRLFFLHHCLFLFVSILHLHIVYLLVQFLSSLFTSLLFSLCDDDALSSQSYQSGLSHLAHMVLRYLTLRTQGFGIIYWEIWAFVSHRFIHLLPLAYITVRVVSITSGDIEGHILSFHSVYLPQVHDQR</sequence>
<dbReference type="PANTHER" id="PTHR48475">
    <property type="entry name" value="RIBONUCLEASE H"/>
    <property type="match status" value="1"/>
</dbReference>
<accession>A0A438I742</accession>
<keyword evidence="1" id="KW-0472">Membrane</keyword>
<dbReference type="SUPFAM" id="SSF53098">
    <property type="entry name" value="Ribonuclease H-like"/>
    <property type="match status" value="2"/>
</dbReference>
<dbReference type="InterPro" id="IPR036397">
    <property type="entry name" value="RNaseH_sf"/>
</dbReference>
<dbReference type="GO" id="GO:0003676">
    <property type="term" value="F:nucleic acid binding"/>
    <property type="evidence" value="ECO:0007669"/>
    <property type="project" value="InterPro"/>
</dbReference>
<feature type="transmembrane region" description="Helical" evidence="1">
    <location>
        <begin position="274"/>
        <end position="296"/>
    </location>
</feature>
<proteinExistence type="predicted"/>
<organism evidence="2 3">
    <name type="scientific">Vitis vinifera</name>
    <name type="common">Grape</name>
    <dbReference type="NCBI Taxonomy" id="29760"/>
    <lineage>
        <taxon>Eukaryota</taxon>
        <taxon>Viridiplantae</taxon>
        <taxon>Streptophyta</taxon>
        <taxon>Embryophyta</taxon>
        <taxon>Tracheophyta</taxon>
        <taxon>Spermatophyta</taxon>
        <taxon>Magnoliopsida</taxon>
        <taxon>eudicotyledons</taxon>
        <taxon>Gunneridae</taxon>
        <taxon>Pentapetalae</taxon>
        <taxon>rosids</taxon>
        <taxon>Vitales</taxon>
        <taxon>Vitaceae</taxon>
        <taxon>Viteae</taxon>
        <taxon>Vitis</taxon>
    </lineage>
</organism>
<gene>
    <name evidence="2" type="ORF">CK203_039365</name>
</gene>
<evidence type="ECO:0000313" key="3">
    <source>
        <dbReference type="Proteomes" id="UP000288805"/>
    </source>
</evidence>
<reference evidence="2 3" key="1">
    <citation type="journal article" date="2018" name="PLoS Genet.">
        <title>Population sequencing reveals clonal diversity and ancestral inbreeding in the grapevine cultivar Chardonnay.</title>
        <authorList>
            <person name="Roach M.J."/>
            <person name="Johnson D.L."/>
            <person name="Bohlmann J."/>
            <person name="van Vuuren H.J."/>
            <person name="Jones S.J."/>
            <person name="Pretorius I.S."/>
            <person name="Schmidt S.A."/>
            <person name="Borneman A.R."/>
        </authorList>
    </citation>
    <scope>NUCLEOTIDE SEQUENCE [LARGE SCALE GENOMIC DNA]</scope>
    <source>
        <strain evidence="3">cv. Chardonnay</strain>
        <tissue evidence="2">Leaf</tissue>
    </source>
</reference>
<dbReference type="InterPro" id="IPR012337">
    <property type="entry name" value="RNaseH-like_sf"/>
</dbReference>
<evidence type="ECO:0008006" key="4">
    <source>
        <dbReference type="Google" id="ProtNLM"/>
    </source>
</evidence>
<comment type="caution">
    <text evidence="2">The sequence shown here is derived from an EMBL/GenBank/DDBJ whole genome shotgun (WGS) entry which is preliminary data.</text>
</comment>
<keyword evidence="1" id="KW-1133">Transmembrane helix</keyword>